<evidence type="ECO:0000259" key="1">
    <source>
        <dbReference type="Pfam" id="PF13280"/>
    </source>
</evidence>
<dbReference type="RefSeq" id="WP_151621965.1">
    <property type="nucleotide sequence ID" value="NZ_CP043028.1"/>
</dbReference>
<dbReference type="InterPro" id="IPR057727">
    <property type="entry name" value="WCX_dom"/>
</dbReference>
<dbReference type="InterPro" id="IPR026881">
    <property type="entry name" value="WYL_dom"/>
</dbReference>
<feature type="domain" description="WYL" evidence="1">
    <location>
        <begin position="139"/>
        <end position="213"/>
    </location>
</feature>
<evidence type="ECO:0000313" key="4">
    <source>
        <dbReference type="Proteomes" id="UP000327030"/>
    </source>
</evidence>
<evidence type="ECO:0000313" key="3">
    <source>
        <dbReference type="EMBL" id="QFJ53422.1"/>
    </source>
</evidence>
<dbReference type="AlphaFoldDB" id="A0A5P6VLY1"/>
<dbReference type="EMBL" id="CP043028">
    <property type="protein sequence ID" value="QFJ53422.1"/>
    <property type="molecule type" value="Genomic_DNA"/>
</dbReference>
<gene>
    <name evidence="3" type="ORF">FXF36_00300</name>
</gene>
<reference evidence="4" key="1">
    <citation type="submission" date="2019-08" db="EMBL/GenBank/DDBJ databases">
        <title>Complete Genome Sequence of the Polysaccharide-Degrading Rumen Bacterium Pseudobutyrivibrio xylanivorans MA3014.</title>
        <authorList>
            <person name="Palevich N."/>
            <person name="Maclean P.H."/>
            <person name="Kelly W.J."/>
            <person name="Leahy S.C."/>
            <person name="Rakonjac J."/>
            <person name="Attwood G.T."/>
        </authorList>
    </citation>
    <scope>NUCLEOTIDE SEQUENCE [LARGE SCALE GENOMIC DNA]</scope>
    <source>
        <strain evidence="4">MA3014</strain>
    </source>
</reference>
<dbReference type="PANTHER" id="PTHR34580:SF1">
    <property type="entry name" value="PROTEIN PAFC"/>
    <property type="match status" value="1"/>
</dbReference>
<protein>
    <submittedName>
        <fullName evidence="3">WYL domain-containing protein</fullName>
    </submittedName>
</protein>
<dbReference type="PROSITE" id="PS52050">
    <property type="entry name" value="WYL"/>
    <property type="match status" value="1"/>
</dbReference>
<dbReference type="Pfam" id="PF25583">
    <property type="entry name" value="WCX"/>
    <property type="match status" value="1"/>
</dbReference>
<feature type="domain" description="WCX" evidence="2">
    <location>
        <begin position="262"/>
        <end position="322"/>
    </location>
</feature>
<organism evidence="3 4">
    <name type="scientific">Pseudobutyrivibrio xylanivorans</name>
    <dbReference type="NCBI Taxonomy" id="185007"/>
    <lineage>
        <taxon>Bacteria</taxon>
        <taxon>Bacillati</taxon>
        <taxon>Bacillota</taxon>
        <taxon>Clostridia</taxon>
        <taxon>Lachnospirales</taxon>
        <taxon>Lachnospiraceae</taxon>
        <taxon>Pseudobutyrivibrio</taxon>
    </lineage>
</organism>
<dbReference type="KEGG" id="pxv:FXF36_00300"/>
<accession>A0A5P6VLY1</accession>
<dbReference type="Pfam" id="PF13280">
    <property type="entry name" value="WYL"/>
    <property type="match status" value="1"/>
</dbReference>
<name>A0A5P6VLY1_PSEXY</name>
<dbReference type="PANTHER" id="PTHR34580">
    <property type="match status" value="1"/>
</dbReference>
<dbReference type="OrthoDB" id="9772503at2"/>
<dbReference type="Proteomes" id="UP000327030">
    <property type="component" value="Chromosome 1"/>
</dbReference>
<sequence>MYTTANKKMLNMLILEILKQYTDENHGLTQQEILKLLEQNYDVQCDRRSVKANVLSLKEMGYDISMENGYRLVSREFDDAELRILIDSVLFSKSISTKQAKNLIGKLRGMSSKYFNAKVTHVSNLPELQHTDNKQAVYALDVINDAISAKRQISFIYNVYGTDFKLHPKRKEPYIVNPYQMIANNGKFYLVANVDKHDNVIHFRVDKITDVKMLDSKVKPMKMVHGLENGFNLPKHMAEHTYMFSGDSAYVKMSVEKFLMSDLVDWFGKDFQILKEEENTLEIRVYTNERAIRFWALQYGPYVEVLEPQALRRQLKDDVKVMVNKYMD</sequence>
<dbReference type="InterPro" id="IPR051534">
    <property type="entry name" value="CBASS_pafABC_assoc_protein"/>
</dbReference>
<proteinExistence type="predicted"/>
<evidence type="ECO:0000259" key="2">
    <source>
        <dbReference type="Pfam" id="PF25583"/>
    </source>
</evidence>